<comment type="subcellular location">
    <subcellularLocation>
        <location evidence="1">Mitochondrion</location>
    </subcellularLocation>
</comment>
<dbReference type="AlphaFoldDB" id="A0AAX4H5P5"/>
<reference evidence="5 6" key="1">
    <citation type="submission" date="2023-10" db="EMBL/GenBank/DDBJ databases">
        <title>Draft Genome Sequence of Candida saopaulonensis from a very Premature Infant with Sepsis.</title>
        <authorList>
            <person name="Ning Y."/>
            <person name="Dai R."/>
            <person name="Xiao M."/>
            <person name="Xu Y."/>
            <person name="Yan Q."/>
            <person name="Zhang L."/>
        </authorList>
    </citation>
    <scope>NUCLEOTIDE SEQUENCE [LARGE SCALE GENOMIC DNA]</scope>
    <source>
        <strain evidence="5 6">19XY460</strain>
    </source>
</reference>
<sequence>MSFIIRNTLRRVPLRAHARFYASAKPDLLSKYSEQLQKKALELGVGSVDELKEKLLSDIAEKKKAMNSVDPLAELEEYERKQAEELKQRKLKDQGSDKIRDAIDASTPKTPYKTLSSYLDLEKVKALPKSELQYIWRARFANQDRSLHATIDAAQFAGIFANAFKNPSFVLPLPRDGQGYEIHFVQWAFVGPNTTHCMLTSLAEYKLHKEYAKPHTTLMFHQELVADTGIVLMNGRVEEDVPLSMDEAQLLLLNVQRFYGGTPESETSQRKLQMLRAFTQGDESFTMDLLIEEAALMD</sequence>
<dbReference type="Pfam" id="PF06644">
    <property type="entry name" value="ATP11"/>
    <property type="match status" value="1"/>
</dbReference>
<keyword evidence="6" id="KW-1185">Reference proteome</keyword>
<accession>A0AAX4H5P5</accession>
<dbReference type="GeneID" id="88172133"/>
<dbReference type="EMBL" id="CP138894">
    <property type="protein sequence ID" value="WPK23818.1"/>
    <property type="molecule type" value="Genomic_DNA"/>
</dbReference>
<protein>
    <submittedName>
        <fullName evidence="5">Uncharacterized protein</fullName>
    </submittedName>
</protein>
<keyword evidence="3" id="KW-0809">Transit peptide</keyword>
<evidence type="ECO:0000256" key="1">
    <source>
        <dbReference type="ARBA" id="ARBA00004173"/>
    </source>
</evidence>
<dbReference type="PANTHER" id="PTHR13126:SF0">
    <property type="entry name" value="ATP SYNTHASE MITOCHONDRIAL F1 COMPLEX ASSEMBLY FACTOR 1"/>
    <property type="match status" value="1"/>
</dbReference>
<dbReference type="InterPro" id="IPR010591">
    <property type="entry name" value="ATP11"/>
</dbReference>
<evidence type="ECO:0000313" key="6">
    <source>
        <dbReference type="Proteomes" id="UP001338582"/>
    </source>
</evidence>
<name>A0AAX4H5P5_9ASCO</name>
<organism evidence="5 6">
    <name type="scientific">Australozyma saopauloensis</name>
    <dbReference type="NCBI Taxonomy" id="291208"/>
    <lineage>
        <taxon>Eukaryota</taxon>
        <taxon>Fungi</taxon>
        <taxon>Dikarya</taxon>
        <taxon>Ascomycota</taxon>
        <taxon>Saccharomycotina</taxon>
        <taxon>Pichiomycetes</taxon>
        <taxon>Metschnikowiaceae</taxon>
        <taxon>Australozyma</taxon>
    </lineage>
</organism>
<dbReference type="GO" id="GO:0033615">
    <property type="term" value="P:mitochondrial proton-transporting ATP synthase complex assembly"/>
    <property type="evidence" value="ECO:0007669"/>
    <property type="project" value="TreeGrafter"/>
</dbReference>
<evidence type="ECO:0000313" key="5">
    <source>
        <dbReference type="EMBL" id="WPK23818.1"/>
    </source>
</evidence>
<evidence type="ECO:0000256" key="4">
    <source>
        <dbReference type="ARBA" id="ARBA00023128"/>
    </source>
</evidence>
<comment type="similarity">
    <text evidence="2">Belongs to the ATP11 family.</text>
</comment>
<dbReference type="KEGG" id="asau:88172133"/>
<gene>
    <name evidence="5" type="ORF">PUMCH_001065</name>
</gene>
<keyword evidence="4" id="KW-0496">Mitochondrion</keyword>
<dbReference type="Proteomes" id="UP001338582">
    <property type="component" value="Chromosome 1"/>
</dbReference>
<evidence type="ECO:0000256" key="2">
    <source>
        <dbReference type="ARBA" id="ARBA00009116"/>
    </source>
</evidence>
<dbReference type="GO" id="GO:0005739">
    <property type="term" value="C:mitochondrion"/>
    <property type="evidence" value="ECO:0007669"/>
    <property type="project" value="UniProtKB-SubCell"/>
</dbReference>
<proteinExistence type="inferred from homology"/>
<dbReference type="PANTHER" id="PTHR13126">
    <property type="entry name" value="CHAPERONE ATP11"/>
    <property type="match status" value="1"/>
</dbReference>
<dbReference type="RefSeq" id="XP_062876204.1">
    <property type="nucleotide sequence ID" value="XM_063020134.1"/>
</dbReference>
<evidence type="ECO:0000256" key="3">
    <source>
        <dbReference type="ARBA" id="ARBA00022946"/>
    </source>
</evidence>